<feature type="site" description="Lowers pKa of active site Cys" evidence="5 9">
    <location>
        <position position="143"/>
    </location>
</feature>
<reference evidence="11" key="1">
    <citation type="submission" date="2021-04" db="EMBL/GenBank/DDBJ databases">
        <title>Sinoanaerobacter chloroacetimidivorans sp. nov., an obligate anaerobic bacterium isolated from anaerobic sludge.</title>
        <authorList>
            <person name="Bao Y."/>
        </authorList>
    </citation>
    <scope>NUCLEOTIDE SEQUENCE</scope>
    <source>
        <strain evidence="11">BAD-6</strain>
    </source>
</reference>
<accession>A0A8J7W7Y9</accession>
<dbReference type="PANTHER" id="PTHR10993">
    <property type="entry name" value="OCTANOYLTRANSFERASE"/>
    <property type="match status" value="1"/>
</dbReference>
<name>A0A8J7W7Y9_9FIRM</name>
<dbReference type="PROSITE" id="PS01313">
    <property type="entry name" value="LIPB"/>
    <property type="match status" value="1"/>
</dbReference>
<feature type="active site" description="Acyl-thioester intermediate" evidence="5 7">
    <location>
        <position position="177"/>
    </location>
</feature>
<dbReference type="SUPFAM" id="SSF55681">
    <property type="entry name" value="Class II aaRS and biotin synthetases"/>
    <property type="match status" value="1"/>
</dbReference>
<comment type="catalytic activity">
    <reaction evidence="5 6">
        <text>octanoyl-[ACP] + L-lysyl-[protein] = N(6)-octanoyl-L-lysyl-[protein] + holo-[ACP] + H(+)</text>
        <dbReference type="Rhea" id="RHEA:17665"/>
        <dbReference type="Rhea" id="RHEA-COMP:9636"/>
        <dbReference type="Rhea" id="RHEA-COMP:9685"/>
        <dbReference type="Rhea" id="RHEA-COMP:9752"/>
        <dbReference type="Rhea" id="RHEA-COMP:9928"/>
        <dbReference type="ChEBI" id="CHEBI:15378"/>
        <dbReference type="ChEBI" id="CHEBI:29969"/>
        <dbReference type="ChEBI" id="CHEBI:64479"/>
        <dbReference type="ChEBI" id="CHEBI:78463"/>
        <dbReference type="ChEBI" id="CHEBI:78809"/>
        <dbReference type="EC" id="2.3.1.181"/>
    </reaction>
</comment>
<dbReference type="NCBIfam" id="TIGR00214">
    <property type="entry name" value="lipB"/>
    <property type="match status" value="1"/>
</dbReference>
<dbReference type="CDD" id="cd16444">
    <property type="entry name" value="LipB"/>
    <property type="match status" value="1"/>
</dbReference>
<comment type="miscellaneous">
    <text evidence="5">In the reaction, the free carboxyl group of octanoic acid is attached via an amide linkage to the epsilon-amino group of a specific lysine residue of lipoyl domains of lipoate-dependent enzymes.</text>
</comment>
<reference evidence="11" key="2">
    <citation type="submission" date="2021-04" db="EMBL/GenBank/DDBJ databases">
        <authorList>
            <person name="Liu J."/>
        </authorList>
    </citation>
    <scope>NUCLEOTIDE SEQUENCE</scope>
    <source>
        <strain evidence="11">BAD-6</strain>
    </source>
</reference>
<comment type="caution">
    <text evidence="11">The sequence shown here is derived from an EMBL/GenBank/DDBJ whole genome shotgun (WGS) entry which is preliminary data.</text>
</comment>
<evidence type="ECO:0000256" key="4">
    <source>
        <dbReference type="ARBA" id="ARBA00024732"/>
    </source>
</evidence>
<evidence type="ECO:0000259" key="10">
    <source>
        <dbReference type="PROSITE" id="PS51733"/>
    </source>
</evidence>
<feature type="binding site" evidence="5 8">
    <location>
        <begin position="146"/>
        <end position="148"/>
    </location>
    <ligand>
        <name>substrate</name>
    </ligand>
</feature>
<dbReference type="Gene3D" id="3.30.930.10">
    <property type="entry name" value="Bira Bifunctional Protein, Domain 2"/>
    <property type="match status" value="1"/>
</dbReference>
<evidence type="ECO:0000256" key="2">
    <source>
        <dbReference type="ARBA" id="ARBA00022679"/>
    </source>
</evidence>
<evidence type="ECO:0000313" key="11">
    <source>
        <dbReference type="EMBL" id="MBR0600601.1"/>
    </source>
</evidence>
<evidence type="ECO:0000256" key="8">
    <source>
        <dbReference type="PIRSR" id="PIRSR016262-2"/>
    </source>
</evidence>
<evidence type="ECO:0000256" key="6">
    <source>
        <dbReference type="PIRNR" id="PIRNR016262"/>
    </source>
</evidence>
<dbReference type="InterPro" id="IPR045864">
    <property type="entry name" value="aa-tRNA-synth_II/BPL/LPL"/>
</dbReference>
<dbReference type="AlphaFoldDB" id="A0A8J7W7Y9"/>
<dbReference type="InterPro" id="IPR020605">
    <property type="entry name" value="Octanoyltransferase_CS"/>
</dbReference>
<proteinExistence type="inferred from homology"/>
<keyword evidence="12" id="KW-1185">Reference proteome</keyword>
<dbReference type="GO" id="GO:0033819">
    <property type="term" value="F:lipoyl(octanoyl) transferase activity"/>
    <property type="evidence" value="ECO:0007669"/>
    <property type="project" value="UniProtKB-EC"/>
</dbReference>
<dbReference type="Pfam" id="PF21948">
    <property type="entry name" value="LplA-B_cat"/>
    <property type="match status" value="1"/>
</dbReference>
<dbReference type="GO" id="GO:0005737">
    <property type="term" value="C:cytoplasm"/>
    <property type="evidence" value="ECO:0007669"/>
    <property type="project" value="UniProtKB-SubCell"/>
</dbReference>
<dbReference type="Proteomes" id="UP000675664">
    <property type="component" value="Unassembled WGS sequence"/>
</dbReference>
<gene>
    <name evidence="5 11" type="primary">lipB</name>
    <name evidence="11" type="ORF">KCX82_22275</name>
</gene>
<keyword evidence="3 5" id="KW-0012">Acyltransferase</keyword>
<keyword evidence="2 5" id="KW-0808">Transferase</keyword>
<organism evidence="11 12">
    <name type="scientific">Sinanaerobacter chloroacetimidivorans</name>
    <dbReference type="NCBI Taxonomy" id="2818044"/>
    <lineage>
        <taxon>Bacteria</taxon>
        <taxon>Bacillati</taxon>
        <taxon>Bacillota</taxon>
        <taxon>Clostridia</taxon>
        <taxon>Peptostreptococcales</taxon>
        <taxon>Anaerovoracaceae</taxon>
        <taxon>Sinanaerobacter</taxon>
    </lineage>
</organism>
<dbReference type="InterPro" id="IPR004143">
    <property type="entry name" value="BPL_LPL_catalytic"/>
</dbReference>
<feature type="binding site" evidence="5 8">
    <location>
        <begin position="159"/>
        <end position="161"/>
    </location>
    <ligand>
        <name>substrate</name>
    </ligand>
</feature>
<dbReference type="PROSITE" id="PS51733">
    <property type="entry name" value="BPL_LPL_CATALYTIC"/>
    <property type="match status" value="1"/>
</dbReference>
<comment type="subcellular location">
    <subcellularLocation>
        <location evidence="5">Cytoplasm</location>
    </subcellularLocation>
</comment>
<sequence length="241" mass="26723">MGTNKLTTVKLGLMGYEEALALQMKIQKLVSLNRLSHILLILEHPPVITMGSGAKLENILADPEFLKEKGIEIFKTGRGGDVTYHGPGQIVGYPILNLNELGKDVKAYVRKLEEVTIRLLKSEYGIDAGRNSGFTGVWVGNEKITAIGCSVKRWVTMHGFAFNVNTDMEGFALIHPCGIIDKGVTSLKNIMGVTQDMQKNMDLVIDFFGKTFHLECEAMDLQIFLNKIKELTYECEQTGLA</sequence>
<evidence type="ECO:0000256" key="9">
    <source>
        <dbReference type="PIRSR" id="PIRSR016262-3"/>
    </source>
</evidence>
<comment type="pathway">
    <text evidence="1 5 6">Protein modification; protein lipoylation via endogenous pathway; protein N(6)-(lipoyl)lysine from octanoyl-[acyl-carrier-protein]: step 1/2.</text>
</comment>
<dbReference type="EC" id="2.3.1.181" evidence="5 6"/>
<comment type="similarity">
    <text evidence="5 6">Belongs to the LipB family.</text>
</comment>
<protein>
    <recommendedName>
        <fullName evidence="5 6">Octanoyltransferase</fullName>
        <ecNumber evidence="5 6">2.3.1.181</ecNumber>
    </recommendedName>
    <alternativeName>
        <fullName evidence="5">Lipoate-protein ligase B</fullName>
    </alternativeName>
    <alternativeName>
        <fullName evidence="5">Lipoyl/octanoyl transferase</fullName>
    </alternativeName>
    <alternativeName>
        <fullName evidence="5">Octanoyl-[acyl-carrier-protein]-protein N-octanoyltransferase</fullName>
    </alternativeName>
</protein>
<dbReference type="GO" id="GO:0009249">
    <property type="term" value="P:protein lipoylation"/>
    <property type="evidence" value="ECO:0007669"/>
    <property type="project" value="InterPro"/>
</dbReference>
<dbReference type="RefSeq" id="WP_227020683.1">
    <property type="nucleotide sequence ID" value="NZ_JAGSND010000037.1"/>
</dbReference>
<evidence type="ECO:0000256" key="5">
    <source>
        <dbReference type="HAMAP-Rule" id="MF_00013"/>
    </source>
</evidence>
<dbReference type="EMBL" id="JAGSND010000037">
    <property type="protein sequence ID" value="MBR0600601.1"/>
    <property type="molecule type" value="Genomic_DNA"/>
</dbReference>
<keyword evidence="5" id="KW-0963">Cytoplasm</keyword>
<dbReference type="InterPro" id="IPR000544">
    <property type="entry name" value="Octanoyltransferase"/>
</dbReference>
<comment type="function">
    <text evidence="4 5 6">Catalyzes the transfer of endogenously produced octanoic acid from octanoyl-acyl-carrier-protein onto the lipoyl domains of lipoate-dependent enzymes. Lipoyl-ACP can also act as a substrate although octanoyl-ACP is likely to be the physiological substrate.</text>
</comment>
<dbReference type="HAMAP" id="MF_00013">
    <property type="entry name" value="LipB"/>
    <property type="match status" value="1"/>
</dbReference>
<dbReference type="NCBIfam" id="NF010925">
    <property type="entry name" value="PRK14345.1"/>
    <property type="match status" value="1"/>
</dbReference>
<dbReference type="PIRSF" id="PIRSF016262">
    <property type="entry name" value="LPLase"/>
    <property type="match status" value="1"/>
</dbReference>
<evidence type="ECO:0000256" key="1">
    <source>
        <dbReference type="ARBA" id="ARBA00004821"/>
    </source>
</evidence>
<feature type="binding site" evidence="5 8">
    <location>
        <begin position="78"/>
        <end position="85"/>
    </location>
    <ligand>
        <name>substrate</name>
    </ligand>
</feature>
<evidence type="ECO:0000313" key="12">
    <source>
        <dbReference type="Proteomes" id="UP000675664"/>
    </source>
</evidence>
<evidence type="ECO:0000256" key="7">
    <source>
        <dbReference type="PIRSR" id="PIRSR016262-1"/>
    </source>
</evidence>
<evidence type="ECO:0000256" key="3">
    <source>
        <dbReference type="ARBA" id="ARBA00023315"/>
    </source>
</evidence>
<feature type="domain" description="BPL/LPL catalytic" evidence="10">
    <location>
        <begin position="33"/>
        <end position="216"/>
    </location>
</feature>
<dbReference type="UniPathway" id="UPA00538">
    <property type="reaction ID" value="UER00592"/>
</dbReference>
<dbReference type="PANTHER" id="PTHR10993:SF7">
    <property type="entry name" value="LIPOYLTRANSFERASE 2, MITOCHONDRIAL-RELATED"/>
    <property type="match status" value="1"/>
</dbReference>